<evidence type="ECO:0000313" key="2">
    <source>
        <dbReference type="EMBL" id="CAE7905753.1"/>
    </source>
</evidence>
<protein>
    <submittedName>
        <fullName evidence="2">Helb protein</fullName>
    </submittedName>
</protein>
<dbReference type="InterPro" id="IPR027417">
    <property type="entry name" value="P-loop_NTPase"/>
</dbReference>
<feature type="region of interest" description="Disordered" evidence="1">
    <location>
        <begin position="234"/>
        <end position="256"/>
    </location>
</feature>
<reference evidence="2" key="1">
    <citation type="submission" date="2021-02" db="EMBL/GenBank/DDBJ databases">
        <authorList>
            <person name="Dougan E. K."/>
            <person name="Rhodes N."/>
            <person name="Thang M."/>
            <person name="Chan C."/>
        </authorList>
    </citation>
    <scope>NUCLEOTIDE SEQUENCE</scope>
</reference>
<comment type="caution">
    <text evidence="2">The sequence shown here is derived from an EMBL/GenBank/DDBJ whole genome shotgun (WGS) entry which is preliminary data.</text>
</comment>
<dbReference type="SUPFAM" id="SSF52540">
    <property type="entry name" value="P-loop containing nucleoside triphosphate hydrolases"/>
    <property type="match status" value="1"/>
</dbReference>
<dbReference type="AlphaFoldDB" id="A0A813BI26"/>
<feature type="compositionally biased region" description="Acidic residues" evidence="1">
    <location>
        <begin position="245"/>
        <end position="255"/>
    </location>
</feature>
<organism evidence="2 3">
    <name type="scientific">Symbiodinium necroappetens</name>
    <dbReference type="NCBI Taxonomy" id="1628268"/>
    <lineage>
        <taxon>Eukaryota</taxon>
        <taxon>Sar</taxon>
        <taxon>Alveolata</taxon>
        <taxon>Dinophyceae</taxon>
        <taxon>Suessiales</taxon>
        <taxon>Symbiodiniaceae</taxon>
        <taxon>Symbiodinium</taxon>
    </lineage>
</organism>
<dbReference type="EMBL" id="CAJNJA010072048">
    <property type="protein sequence ID" value="CAE7905753.1"/>
    <property type="molecule type" value="Genomic_DNA"/>
</dbReference>
<keyword evidence="3" id="KW-1185">Reference proteome</keyword>
<proteinExistence type="predicted"/>
<sequence length="505" mass="56716">PEMTLQLAMQWFPQCFAGSTPQRFRVPVPWEGTCPDRVVQYLNSRWRAADMTLADFLRKTNLRGGVHRSFVRRHQQLIRNDEDVMEETLEDWVNNAPLQCDVAVAAIYLSRYNDRYYGQWVLMNVPFRSMDDLRRKELDRVPPHLYYQALALLLRPLELEAFREHHIRNILAMLFANQGLIRKYLSGELDKNDDVVAGPADGAGPDTAVQLSGHQQRIAAELLDAFHQGTQLRQQGENAWKGEGPDDADPADAAEDPWAARTSPFAPAVAGRSAYAILGPAGSGKTTTVHQVIRQVVAANGRVLLTAPTGRLAATLRERFPDLEVDTVRGAFLVHKPAQEAMEVLWPYDLIVVEEVGQLSRTIFERIMEQWQAADRIPTLIFVGDFYQLPGVDPCNALDSPLWHSVLVKKRELHTMLRCKCPKLREKLEPQSTVPAPTGYVMAEEPSDEDVAMILEETPQTLFLTVSRRACVNAAAVAALFSDDIPLAVVPGDRVTWRISTPVAW</sequence>
<evidence type="ECO:0000256" key="1">
    <source>
        <dbReference type="SAM" id="MobiDB-lite"/>
    </source>
</evidence>
<dbReference type="Gene3D" id="3.40.50.300">
    <property type="entry name" value="P-loop containing nucleotide triphosphate hydrolases"/>
    <property type="match status" value="1"/>
</dbReference>
<dbReference type="Proteomes" id="UP000601435">
    <property type="component" value="Unassembled WGS sequence"/>
</dbReference>
<evidence type="ECO:0000313" key="3">
    <source>
        <dbReference type="Proteomes" id="UP000601435"/>
    </source>
</evidence>
<dbReference type="Pfam" id="PF13604">
    <property type="entry name" value="AAA_30"/>
    <property type="match status" value="1"/>
</dbReference>
<accession>A0A813BI26</accession>
<feature type="non-terminal residue" evidence="2">
    <location>
        <position position="505"/>
    </location>
</feature>
<dbReference type="OrthoDB" id="416437at2759"/>
<name>A0A813BI26_9DINO</name>
<gene>
    <name evidence="2" type="primary">Helb</name>
    <name evidence="2" type="ORF">SNEC2469_LOCUS30644</name>
</gene>